<dbReference type="InterPro" id="IPR003018">
    <property type="entry name" value="GAF"/>
</dbReference>
<feature type="domain" description="GAF" evidence="2">
    <location>
        <begin position="46"/>
        <end position="144"/>
    </location>
</feature>
<dbReference type="RefSeq" id="WP_377910933.1">
    <property type="nucleotide sequence ID" value="NZ_FOIT01000001.1"/>
</dbReference>
<evidence type="ECO:0000256" key="1">
    <source>
        <dbReference type="ARBA" id="ARBA00038454"/>
    </source>
</evidence>
<sequence length="156" mass="17428">MFTATEIKNYEQLHQMFDALSKDEHNQTSILANASSLLNYFLKDINWVGFYLHNKETDQLELGPFQGLPACTTIAIGKGVCGLAYRSNDVFIVDDVNAFPGHIACDANSKSEIVVPIYKDGKGIGVLDIDSPIYDRFTEEDRVGLVKFVDILLKHL</sequence>
<name>A0A662Z423_9STAP</name>
<dbReference type="InterPro" id="IPR029016">
    <property type="entry name" value="GAF-like_dom_sf"/>
</dbReference>
<dbReference type="Pfam" id="PF01590">
    <property type="entry name" value="GAF"/>
    <property type="match status" value="1"/>
</dbReference>
<comment type="similarity">
    <text evidence="1">Belongs to the free Met sulfoxide reductase family.</text>
</comment>
<gene>
    <name evidence="3" type="ORF">SAMN05192557_0638</name>
</gene>
<dbReference type="InterPro" id="IPR051330">
    <property type="entry name" value="Phosphatase_reg/MetRdx"/>
</dbReference>
<dbReference type="EMBL" id="FOIT01000001">
    <property type="protein sequence ID" value="SEV87244.1"/>
    <property type="molecule type" value="Genomic_DNA"/>
</dbReference>
<accession>A0A662Z423</accession>
<organism evidence="3 4">
    <name type="scientific">Aliicoccus persicus</name>
    <dbReference type="NCBI Taxonomy" id="930138"/>
    <lineage>
        <taxon>Bacteria</taxon>
        <taxon>Bacillati</taxon>
        <taxon>Bacillota</taxon>
        <taxon>Bacilli</taxon>
        <taxon>Bacillales</taxon>
        <taxon>Staphylococcaceae</taxon>
        <taxon>Aliicoccus</taxon>
    </lineage>
</organism>
<evidence type="ECO:0000259" key="2">
    <source>
        <dbReference type="Pfam" id="PF01590"/>
    </source>
</evidence>
<dbReference type="GO" id="GO:0033745">
    <property type="term" value="F:L-methionine-(R)-S-oxide reductase activity"/>
    <property type="evidence" value="ECO:0007669"/>
    <property type="project" value="TreeGrafter"/>
</dbReference>
<protein>
    <submittedName>
        <fullName evidence="3">GAF domain-containing protein</fullName>
    </submittedName>
</protein>
<dbReference type="AlphaFoldDB" id="A0A662Z423"/>
<reference evidence="3 4" key="1">
    <citation type="submission" date="2016-10" db="EMBL/GenBank/DDBJ databases">
        <authorList>
            <person name="Varghese N."/>
            <person name="Submissions S."/>
        </authorList>
    </citation>
    <scope>NUCLEOTIDE SEQUENCE [LARGE SCALE GENOMIC DNA]</scope>
    <source>
        <strain evidence="3 4">IBRC-M10081</strain>
    </source>
</reference>
<evidence type="ECO:0000313" key="3">
    <source>
        <dbReference type="EMBL" id="SEV87244.1"/>
    </source>
</evidence>
<dbReference type="SUPFAM" id="SSF55781">
    <property type="entry name" value="GAF domain-like"/>
    <property type="match status" value="1"/>
</dbReference>
<dbReference type="InterPro" id="IPR000614">
    <property type="entry name" value="FRMsr_CS"/>
</dbReference>
<dbReference type="Proteomes" id="UP000243605">
    <property type="component" value="Unassembled WGS sequence"/>
</dbReference>
<dbReference type="PANTHER" id="PTHR21021:SF15">
    <property type="entry name" value="FREE METHIONINE-R-SULFOXIDE REDUCTASE"/>
    <property type="match status" value="1"/>
</dbReference>
<keyword evidence="4" id="KW-1185">Reference proteome</keyword>
<dbReference type="GO" id="GO:0005829">
    <property type="term" value="C:cytosol"/>
    <property type="evidence" value="ECO:0007669"/>
    <property type="project" value="TreeGrafter"/>
</dbReference>
<dbReference type="PANTHER" id="PTHR21021">
    <property type="entry name" value="GAF/PUTATIVE CYTOSKELETAL PROTEIN"/>
    <property type="match status" value="1"/>
</dbReference>
<dbReference type="PROSITE" id="PS01320">
    <property type="entry name" value="UPF0067"/>
    <property type="match status" value="1"/>
</dbReference>
<dbReference type="Gene3D" id="3.30.450.40">
    <property type="match status" value="1"/>
</dbReference>
<evidence type="ECO:0000313" key="4">
    <source>
        <dbReference type="Proteomes" id="UP000243605"/>
    </source>
</evidence>
<proteinExistence type="inferred from homology"/>
<dbReference type="FunFam" id="3.30.450.40:FF:000008">
    <property type="entry name" value="GAF domain-containing proteins"/>
    <property type="match status" value="1"/>
</dbReference>